<feature type="non-terminal residue" evidence="7">
    <location>
        <position position="209"/>
    </location>
</feature>
<dbReference type="Pfam" id="PF01885">
    <property type="entry name" value="PTS_2-RNA"/>
    <property type="match status" value="1"/>
</dbReference>
<evidence type="ECO:0000313" key="8">
    <source>
        <dbReference type="Proteomes" id="UP000094801"/>
    </source>
</evidence>
<organism evidence="7 8">
    <name type="scientific">[Candida] arabinofermentans NRRL YB-2248</name>
    <dbReference type="NCBI Taxonomy" id="983967"/>
    <lineage>
        <taxon>Eukaryota</taxon>
        <taxon>Fungi</taxon>
        <taxon>Dikarya</taxon>
        <taxon>Ascomycota</taxon>
        <taxon>Saccharomycotina</taxon>
        <taxon>Pichiomycetes</taxon>
        <taxon>Pichiales</taxon>
        <taxon>Pichiaceae</taxon>
        <taxon>Ogataea</taxon>
        <taxon>Ogataea/Candida clade</taxon>
    </lineage>
</organism>
<comment type="function">
    <text evidence="1">Catalyzes the last step of tRNA splicing, the transfer of the splice junction 2'-phosphate from ligated tRNA to NAD to produce ADP-ribose 1''-2'' cyclic phosphate.</text>
</comment>
<dbReference type="STRING" id="983967.A0A1E4SVQ2"/>
<protein>
    <recommendedName>
        <fullName evidence="3">2'-phosphotransferase</fullName>
        <ecNumber evidence="3">2.7.1.160</ecNumber>
    </recommendedName>
</protein>
<sequence>ISKSLSKLLRHQAISENITIDEQGFSPLNEVLVHKWLKSLKATPQEVFEVVESNEKKRFIIVELKPSGIKETAHHYEKGEEYYISALQGHSISSVSTTHGMVELKSDEDWPQVIVHGTYKRFLKGIKEKGGLSKGKRNHVHCATGEKVISGMRNSCEVLIFLDVYKLKSSQLIFYKSGNGVILSAGNKDGIIGVEYFSKIVDVKNGSEI</sequence>
<keyword evidence="8" id="KW-1185">Reference proteome</keyword>
<dbReference type="Gene3D" id="3.20.170.30">
    <property type="match status" value="1"/>
</dbReference>
<dbReference type="OrthoDB" id="419694at2759"/>
<dbReference type="EMBL" id="KV453862">
    <property type="protein sequence ID" value="ODV83588.1"/>
    <property type="molecule type" value="Genomic_DNA"/>
</dbReference>
<dbReference type="EC" id="2.7.1.160" evidence="3"/>
<keyword evidence="4" id="KW-0808">Transferase</keyword>
<reference evidence="8" key="1">
    <citation type="submission" date="2016-04" db="EMBL/GenBank/DDBJ databases">
        <title>Comparative genomics of biotechnologically important yeasts.</title>
        <authorList>
            <consortium name="DOE Joint Genome Institute"/>
            <person name="Riley R."/>
            <person name="Haridas S."/>
            <person name="Wolfe K.H."/>
            <person name="Lopes M.R."/>
            <person name="Hittinger C.T."/>
            <person name="Goker M."/>
            <person name="Salamov A."/>
            <person name="Wisecaver J."/>
            <person name="Long T.M."/>
            <person name="Aerts A.L."/>
            <person name="Barry K."/>
            <person name="Choi C."/>
            <person name="Clum A."/>
            <person name="Coughlan A.Y."/>
            <person name="Deshpande S."/>
            <person name="Douglass A.P."/>
            <person name="Hanson S.J."/>
            <person name="Klenk H.-P."/>
            <person name="Labutti K."/>
            <person name="Lapidus A."/>
            <person name="Lindquist E."/>
            <person name="Lipzen A."/>
            <person name="Meier-Kolthoff J.P."/>
            <person name="Ohm R.A."/>
            <person name="Otillar R.P."/>
            <person name="Pangilinan J."/>
            <person name="Peng Y."/>
            <person name="Rokas A."/>
            <person name="Rosa C.A."/>
            <person name="Scheuner C."/>
            <person name="Sibirny A.A."/>
            <person name="Slot J.C."/>
            <person name="Stielow J.B."/>
            <person name="Sun H."/>
            <person name="Kurtzman C.P."/>
            <person name="Blackwell M."/>
            <person name="Grigoriev I.V."/>
            <person name="Jeffries T.W."/>
        </authorList>
    </citation>
    <scope>NUCLEOTIDE SEQUENCE [LARGE SCALE GENOMIC DNA]</scope>
    <source>
        <strain evidence="8">NRRL YB-2248</strain>
    </source>
</reference>
<proteinExistence type="inferred from homology"/>
<evidence type="ECO:0000313" key="7">
    <source>
        <dbReference type="EMBL" id="ODV83588.1"/>
    </source>
</evidence>
<dbReference type="InterPro" id="IPR002745">
    <property type="entry name" value="Ptrans_KptA/Tpt1"/>
</dbReference>
<evidence type="ECO:0000256" key="1">
    <source>
        <dbReference type="ARBA" id="ARBA00003343"/>
    </source>
</evidence>
<feature type="non-terminal residue" evidence="7">
    <location>
        <position position="1"/>
    </location>
</feature>
<evidence type="ECO:0000256" key="3">
    <source>
        <dbReference type="ARBA" id="ARBA00012007"/>
    </source>
</evidence>
<dbReference type="PANTHER" id="PTHR12684">
    <property type="entry name" value="PUTATIVE PHOSPHOTRANSFERASE"/>
    <property type="match status" value="1"/>
</dbReference>
<comment type="catalytic activity">
    <reaction evidence="6">
        <text>2'-phospho-[ligated tRNA] + NAD(+) = mature tRNA + ADP-alpha-D-ribose 1'',2''-cyclic phosphate + nicotinamide</text>
        <dbReference type="Rhea" id="RHEA:23324"/>
        <dbReference type="Rhea" id="RHEA-COMP:11106"/>
        <dbReference type="Rhea" id="RHEA-COMP:11107"/>
        <dbReference type="ChEBI" id="CHEBI:17154"/>
        <dbReference type="ChEBI" id="CHEBI:57540"/>
        <dbReference type="ChEBI" id="CHEBI:76596"/>
        <dbReference type="ChEBI" id="CHEBI:82883"/>
        <dbReference type="ChEBI" id="CHEBI:85027"/>
        <dbReference type="EC" id="2.7.1.160"/>
    </reaction>
</comment>
<dbReference type="InterPro" id="IPR042081">
    <property type="entry name" value="RNA_2'-PTrans_C"/>
</dbReference>
<evidence type="ECO:0000256" key="2">
    <source>
        <dbReference type="ARBA" id="ARBA00009836"/>
    </source>
</evidence>
<evidence type="ECO:0000256" key="4">
    <source>
        <dbReference type="ARBA" id="ARBA00022679"/>
    </source>
</evidence>
<dbReference type="Gene3D" id="1.10.10.970">
    <property type="entry name" value="RNA 2'-phosphotransferase, Tpt1/KptA family, N-terminal domain"/>
    <property type="match status" value="1"/>
</dbReference>
<dbReference type="Proteomes" id="UP000094801">
    <property type="component" value="Unassembled WGS sequence"/>
</dbReference>
<evidence type="ECO:0000256" key="5">
    <source>
        <dbReference type="ARBA" id="ARBA00023027"/>
    </source>
</evidence>
<dbReference type="InterPro" id="IPR042080">
    <property type="entry name" value="RNA_2'-PTrans_N"/>
</dbReference>
<dbReference type="PANTHER" id="PTHR12684:SF2">
    <property type="entry name" value="TRNA 2'-PHOSPHOTRANSFERASE 1"/>
    <property type="match status" value="1"/>
</dbReference>
<accession>A0A1E4SVQ2</accession>
<evidence type="ECO:0000256" key="6">
    <source>
        <dbReference type="ARBA" id="ARBA00047949"/>
    </source>
</evidence>
<keyword evidence="5" id="KW-0520">NAD</keyword>
<name>A0A1E4SVQ2_9ASCO</name>
<dbReference type="SUPFAM" id="SSF56399">
    <property type="entry name" value="ADP-ribosylation"/>
    <property type="match status" value="1"/>
</dbReference>
<dbReference type="AlphaFoldDB" id="A0A1E4SVQ2"/>
<gene>
    <name evidence="7" type="ORF">CANARDRAFT_179570</name>
</gene>
<dbReference type="GO" id="GO:0006388">
    <property type="term" value="P:tRNA splicing, via endonucleolytic cleavage and ligation"/>
    <property type="evidence" value="ECO:0007669"/>
    <property type="project" value="TreeGrafter"/>
</dbReference>
<dbReference type="GO" id="GO:0000215">
    <property type="term" value="F:tRNA 2'-phosphotransferase activity"/>
    <property type="evidence" value="ECO:0007669"/>
    <property type="project" value="UniProtKB-EC"/>
</dbReference>
<comment type="similarity">
    <text evidence="2">Belongs to the KptA/TPT1 family.</text>
</comment>